<keyword evidence="6 8" id="KW-0472">Membrane</keyword>
<dbReference type="SUPFAM" id="SSF56935">
    <property type="entry name" value="Porins"/>
    <property type="match status" value="1"/>
</dbReference>
<evidence type="ECO:0000256" key="5">
    <source>
        <dbReference type="ARBA" id="ARBA00022729"/>
    </source>
</evidence>
<evidence type="ECO:0000256" key="3">
    <source>
        <dbReference type="ARBA" id="ARBA00022452"/>
    </source>
</evidence>
<dbReference type="EMBL" id="LRPC01000033">
    <property type="protein sequence ID" value="KYG71238.1"/>
    <property type="molecule type" value="Genomic_DNA"/>
</dbReference>
<keyword evidence="4 8" id="KW-0812">Transmembrane</keyword>
<dbReference type="InterPro" id="IPR008969">
    <property type="entry name" value="CarboxyPept-like_regulatory"/>
</dbReference>
<keyword evidence="2 8" id="KW-0813">Transport</keyword>
<dbReference type="Proteomes" id="UP000075606">
    <property type="component" value="Unassembled WGS sequence"/>
</dbReference>
<evidence type="ECO:0000256" key="4">
    <source>
        <dbReference type="ARBA" id="ARBA00022692"/>
    </source>
</evidence>
<keyword evidence="5" id="KW-0732">Signal</keyword>
<dbReference type="NCBIfam" id="TIGR04056">
    <property type="entry name" value="OMP_RagA_SusC"/>
    <property type="match status" value="1"/>
</dbReference>
<name>A0A150WXM3_9BACT</name>
<dbReference type="Pfam" id="PF13715">
    <property type="entry name" value="CarbopepD_reg_2"/>
    <property type="match status" value="1"/>
</dbReference>
<dbReference type="InterPro" id="IPR036942">
    <property type="entry name" value="Beta-barrel_TonB_sf"/>
</dbReference>
<protein>
    <recommendedName>
        <fullName evidence="9">TonB-dependent receptor plug domain-containing protein</fullName>
    </recommendedName>
</protein>
<accession>A0A150WXM3</accession>
<dbReference type="SUPFAM" id="SSF49464">
    <property type="entry name" value="Carboxypeptidase regulatory domain-like"/>
    <property type="match status" value="1"/>
</dbReference>
<dbReference type="InterPro" id="IPR039426">
    <property type="entry name" value="TonB-dep_rcpt-like"/>
</dbReference>
<dbReference type="STRING" id="333140.AWW68_18695"/>
<feature type="domain" description="TonB-dependent receptor plug" evidence="9">
    <location>
        <begin position="102"/>
        <end position="204"/>
    </location>
</feature>
<keyword evidence="7 8" id="KW-0998">Cell outer membrane</keyword>
<dbReference type="PANTHER" id="PTHR30069">
    <property type="entry name" value="TONB-DEPENDENT OUTER MEMBRANE RECEPTOR"/>
    <property type="match status" value="1"/>
</dbReference>
<dbReference type="Gene3D" id="2.40.170.20">
    <property type="entry name" value="TonB-dependent receptor, beta-barrel domain"/>
    <property type="match status" value="1"/>
</dbReference>
<dbReference type="AlphaFoldDB" id="A0A150WXM3"/>
<comment type="similarity">
    <text evidence="8">Belongs to the TonB-dependent receptor family.</text>
</comment>
<keyword evidence="11" id="KW-1185">Reference proteome</keyword>
<evidence type="ECO:0000259" key="9">
    <source>
        <dbReference type="Pfam" id="PF07715"/>
    </source>
</evidence>
<dbReference type="GO" id="GO:0044718">
    <property type="term" value="P:siderophore transmembrane transport"/>
    <property type="evidence" value="ECO:0007669"/>
    <property type="project" value="TreeGrafter"/>
</dbReference>
<dbReference type="GO" id="GO:0009279">
    <property type="term" value="C:cell outer membrane"/>
    <property type="evidence" value="ECO:0007669"/>
    <property type="project" value="UniProtKB-SubCell"/>
</dbReference>
<evidence type="ECO:0000256" key="1">
    <source>
        <dbReference type="ARBA" id="ARBA00004571"/>
    </source>
</evidence>
<dbReference type="PROSITE" id="PS52016">
    <property type="entry name" value="TONB_DEPENDENT_REC_3"/>
    <property type="match status" value="1"/>
</dbReference>
<dbReference type="InterPro" id="IPR023996">
    <property type="entry name" value="TonB-dep_OMP_SusC/RagA"/>
</dbReference>
<dbReference type="PANTHER" id="PTHR30069:SF29">
    <property type="entry name" value="HEMOGLOBIN AND HEMOGLOBIN-HAPTOGLOBIN-BINDING PROTEIN 1-RELATED"/>
    <property type="match status" value="1"/>
</dbReference>
<evidence type="ECO:0000256" key="7">
    <source>
        <dbReference type="ARBA" id="ARBA00023237"/>
    </source>
</evidence>
<evidence type="ECO:0000313" key="10">
    <source>
        <dbReference type="EMBL" id="KYG71238.1"/>
    </source>
</evidence>
<dbReference type="Pfam" id="PF07715">
    <property type="entry name" value="Plug"/>
    <property type="match status" value="1"/>
</dbReference>
<gene>
    <name evidence="10" type="ORF">AWW68_18695</name>
</gene>
<dbReference type="GO" id="GO:0015344">
    <property type="term" value="F:siderophore uptake transmembrane transporter activity"/>
    <property type="evidence" value="ECO:0007669"/>
    <property type="project" value="TreeGrafter"/>
</dbReference>
<dbReference type="Gene3D" id="2.60.40.1120">
    <property type="entry name" value="Carboxypeptidase-like, regulatory domain"/>
    <property type="match status" value="1"/>
</dbReference>
<dbReference type="InterPro" id="IPR037066">
    <property type="entry name" value="Plug_dom_sf"/>
</dbReference>
<dbReference type="InterPro" id="IPR012910">
    <property type="entry name" value="Plug_dom"/>
</dbReference>
<comment type="subcellular location">
    <subcellularLocation>
        <location evidence="1 8">Cell outer membrane</location>
        <topology evidence="1 8">Multi-pass membrane protein</topology>
    </subcellularLocation>
</comment>
<keyword evidence="3 8" id="KW-1134">Transmembrane beta strand</keyword>
<reference evidence="10 11" key="1">
    <citation type="submission" date="2016-01" db="EMBL/GenBank/DDBJ databases">
        <title>Genome sequencing of Roseivirga spongicola UST030701-084.</title>
        <authorList>
            <person name="Selvaratnam C."/>
            <person name="Thevarajoo S."/>
            <person name="Goh K.M."/>
            <person name="Ee R."/>
            <person name="Chan K.-G."/>
            <person name="Chong C.S."/>
        </authorList>
    </citation>
    <scope>NUCLEOTIDE SEQUENCE [LARGE SCALE GENOMIC DNA]</scope>
    <source>
        <strain evidence="10 11">UST030701-084</strain>
    </source>
</reference>
<evidence type="ECO:0000256" key="8">
    <source>
        <dbReference type="PROSITE-ProRule" id="PRU01360"/>
    </source>
</evidence>
<evidence type="ECO:0000256" key="2">
    <source>
        <dbReference type="ARBA" id="ARBA00022448"/>
    </source>
</evidence>
<sequence length="982" mass="109294">MAFAQDRTVSGKVTGTDDGLPLPQVNILIKGTTNGTFTDMDGNYSLTVPSGSTLIFRYLGYVTQEILVNSQTVVNVQLAPDATSLGEVVVTGVAVGTDKKNLGFGLSQVKNEQISAVPALDASNTLRGKVAGITIVQSQGDGGASVSLRGAKSVFGNISPLIIVDGILTQQNLSDINTDDIESIEVIKGAAASSLYGSLAAGGVIQIRTKRGAQGKEGIRIQYRGEYGISEVENVHPTASTHPFKILPNGDFDLTSGSRELTDDGTWNPYPSYNDNFGNLISKQPYYMNLVSVQNSLENYSFYMSAQHQTKGMISEVLDPEERLNVRMNFDIFPSEKFTAKISTSYQQNTLTPVSRGGQGTFFSDALLVEPFIDFTERDEDGDYAVFPTGFDVVNSNVANPLYQYENWEYDDTNERFVVGLDLRYQLTDNISFNVTQSIDKFNSYSKRYYPKGYKTATPNATLNNGNYSISNNRESYSVTSAQMNFNKKFGDFNVSATTKFLHEYNFEDGFNANGRELVTNGVYDLGALSQDNRNIGSYQRETVSKNAFLSTDVIWKDKLIFNGLVRRDGSSRFGEEERWQTFGRVSLAYRITQDYDLPIFDELKVRASYGSAGRRPTWRAQYETFSVSSSGISGSVLGNANLIPAVNKELEIGIDGEFLNRFDFQINYASSVVENDFIQRRLSAVTGYNTQFQNLGAVESTAFEFQMGAEVMNKSNFRWDANMTFDIIRSEITDLAGIPPFTNGYYRVETGEPVGTFYGNKLITSLDQLETDGSGNVINAWNADGIPLSEFSVNNLGYVVLTDDIGTPQETAFYFNDPDNRGAKLQTIIGDRNPDFKVGLSNTLTFFNNLQLYFLIDWKQGGDKYNATNQYLYFNTRAADQEEYARLGHHTNFSISANSLYNGNLPASHFIEDGTFVKIRELSMSYTFKNPVSFVEDVRLSLIGRNLLTFSNYGGFDPEGYDENFDFPLYRNYTVSLQIRF</sequence>
<dbReference type="Gene3D" id="2.170.130.10">
    <property type="entry name" value="TonB-dependent receptor, plug domain"/>
    <property type="match status" value="1"/>
</dbReference>
<evidence type="ECO:0000256" key="6">
    <source>
        <dbReference type="ARBA" id="ARBA00023136"/>
    </source>
</evidence>
<evidence type="ECO:0000313" key="11">
    <source>
        <dbReference type="Proteomes" id="UP000075606"/>
    </source>
</evidence>
<proteinExistence type="inferred from homology"/>
<organism evidence="10 11">
    <name type="scientific">Roseivirga spongicola</name>
    <dbReference type="NCBI Taxonomy" id="333140"/>
    <lineage>
        <taxon>Bacteria</taxon>
        <taxon>Pseudomonadati</taxon>
        <taxon>Bacteroidota</taxon>
        <taxon>Cytophagia</taxon>
        <taxon>Cytophagales</taxon>
        <taxon>Roseivirgaceae</taxon>
        <taxon>Roseivirga</taxon>
    </lineage>
</organism>
<comment type="caution">
    <text evidence="10">The sequence shown here is derived from an EMBL/GenBank/DDBJ whole genome shotgun (WGS) entry which is preliminary data.</text>
</comment>